<dbReference type="InParanoid" id="A0A0M8K764"/>
<evidence type="ECO:0000313" key="5">
    <source>
        <dbReference type="Proteomes" id="UP000037784"/>
    </source>
</evidence>
<dbReference type="InterPro" id="IPR056099">
    <property type="entry name" value="DUF7682"/>
</dbReference>
<gene>
    <name evidence="3" type="ORF">ARMA_1588</name>
    <name evidence="4" type="ORF">SE16_07500</name>
</gene>
<evidence type="ECO:0000259" key="1">
    <source>
        <dbReference type="Pfam" id="PF24730"/>
    </source>
</evidence>
<organism evidence="3 5">
    <name type="scientific">Ardenticatena maritima</name>
    <dbReference type="NCBI Taxonomy" id="872965"/>
    <lineage>
        <taxon>Bacteria</taxon>
        <taxon>Bacillati</taxon>
        <taxon>Chloroflexota</taxon>
        <taxon>Ardenticatenia</taxon>
        <taxon>Ardenticatenales</taxon>
        <taxon>Ardenticatenaceae</taxon>
        <taxon>Ardenticatena</taxon>
    </lineage>
</organism>
<reference evidence="5" key="3">
    <citation type="submission" date="2015-08" db="EMBL/GenBank/DDBJ databases">
        <title>Draft Genome Sequence of a Heterotrophic Facultative Anaerobic Bacterium Ardenticatena maritima Strain 110S.</title>
        <authorList>
            <person name="Kawaichi S."/>
            <person name="Yoshida T."/>
            <person name="Sako Y."/>
            <person name="Nakamura R."/>
        </authorList>
    </citation>
    <scope>NUCLEOTIDE SEQUENCE [LARGE SCALE GENOMIC DNA]</scope>
    <source>
        <strain evidence="5">110S</strain>
    </source>
</reference>
<dbReference type="Pfam" id="PF24730">
    <property type="entry name" value="DUF7682"/>
    <property type="match status" value="1"/>
</dbReference>
<evidence type="ECO:0000313" key="6">
    <source>
        <dbReference type="Proteomes" id="UP000050502"/>
    </source>
</evidence>
<feature type="domain" description="ParE-like toxin" evidence="2">
    <location>
        <begin position="56"/>
        <end position="123"/>
    </location>
</feature>
<evidence type="ECO:0000313" key="3">
    <source>
        <dbReference type="EMBL" id="GAP63165.1"/>
    </source>
</evidence>
<dbReference type="EMBL" id="LGKN01000004">
    <property type="protein sequence ID" value="KPL88597.1"/>
    <property type="molecule type" value="Genomic_DNA"/>
</dbReference>
<proteinExistence type="predicted"/>
<dbReference type="STRING" id="872965.SE16_07500"/>
<accession>A0A0M8K764</accession>
<protein>
    <submittedName>
        <fullName evidence="3">Uncharacterized protein</fullName>
    </submittedName>
</protein>
<reference evidence="4 6" key="2">
    <citation type="submission" date="2015-07" db="EMBL/GenBank/DDBJ databases">
        <title>Whole genome sequence of Ardenticatena maritima DSM 23922.</title>
        <authorList>
            <person name="Hemp J."/>
            <person name="Ward L.M."/>
            <person name="Pace L.A."/>
            <person name="Fischer W.W."/>
        </authorList>
    </citation>
    <scope>NUCLEOTIDE SEQUENCE [LARGE SCALE GENOMIC DNA]</scope>
    <source>
        <strain evidence="4 6">110S</strain>
    </source>
</reference>
<comment type="caution">
    <text evidence="3">The sequence shown here is derived from an EMBL/GenBank/DDBJ whole genome shotgun (WGS) entry which is preliminary data.</text>
</comment>
<evidence type="ECO:0000313" key="4">
    <source>
        <dbReference type="EMBL" id="KPL88597.1"/>
    </source>
</evidence>
<dbReference type="EMBL" id="BBZA01000120">
    <property type="protein sequence ID" value="GAP63165.1"/>
    <property type="molecule type" value="Genomic_DNA"/>
</dbReference>
<reference evidence="3 5" key="1">
    <citation type="journal article" date="2015" name="Genome Announc.">
        <title>Draft Genome Sequence of a Heterotrophic Facultative Anaerobic Thermophilic Bacterium, Ardenticatena maritima Strain 110ST.</title>
        <authorList>
            <person name="Kawaichi S."/>
            <person name="Yoshida T."/>
            <person name="Sako Y."/>
            <person name="Nakamura R."/>
        </authorList>
    </citation>
    <scope>NUCLEOTIDE SEQUENCE [LARGE SCALE GENOMIC DNA]</scope>
    <source>
        <strain evidence="3 5">110S</strain>
    </source>
</reference>
<sequence>MGRRKKEFPCGHKGFGSFCHRCAQEEKERQKRAQKRAAWEATFEHDPIELRHLPRDVVIRAREILALLADGVTWNAPRIKGKLMQFDNTLISIPVTYRYRMLARKTDSGVIPLEVISHEEYNKRYRHFKQ</sequence>
<feature type="domain" description="DUF7682" evidence="1">
    <location>
        <begin position="4"/>
        <end position="26"/>
    </location>
</feature>
<name>A0A0M8K764_9CHLR</name>
<dbReference type="InterPro" id="IPR056925">
    <property type="entry name" value="ParE-like"/>
</dbReference>
<dbReference type="OrthoDB" id="467181at2"/>
<evidence type="ECO:0000259" key="2">
    <source>
        <dbReference type="Pfam" id="PF24732"/>
    </source>
</evidence>
<dbReference type="Pfam" id="PF24732">
    <property type="entry name" value="ParE_like"/>
    <property type="match status" value="1"/>
</dbReference>
<dbReference type="RefSeq" id="WP_054493039.1">
    <property type="nucleotide sequence ID" value="NZ_BBZA01000120.1"/>
</dbReference>
<keyword evidence="5" id="KW-1185">Reference proteome</keyword>
<dbReference type="Proteomes" id="UP000050502">
    <property type="component" value="Unassembled WGS sequence"/>
</dbReference>
<dbReference type="Proteomes" id="UP000037784">
    <property type="component" value="Unassembled WGS sequence"/>
</dbReference>
<dbReference type="AlphaFoldDB" id="A0A0M8K764"/>